<dbReference type="EMBL" id="FOSL01000003">
    <property type="protein sequence ID" value="SFK15630.1"/>
    <property type="molecule type" value="Genomic_DNA"/>
</dbReference>
<proteinExistence type="predicted"/>
<evidence type="ECO:0000313" key="2">
    <source>
        <dbReference type="EMBL" id="SFK15630.1"/>
    </source>
</evidence>
<dbReference type="Proteomes" id="UP000323300">
    <property type="component" value="Unassembled WGS sequence"/>
</dbReference>
<evidence type="ECO:0000256" key="1">
    <source>
        <dbReference type="SAM" id="Phobius"/>
    </source>
</evidence>
<dbReference type="OrthoDB" id="8447782at2"/>
<feature type="transmembrane region" description="Helical" evidence="1">
    <location>
        <begin position="20"/>
        <end position="44"/>
    </location>
</feature>
<accession>A0A1I3X7T1</accession>
<gene>
    <name evidence="2" type="ORF">SAMN04488498_10336</name>
</gene>
<keyword evidence="1" id="KW-0812">Transmembrane</keyword>
<organism evidence="2 3">
    <name type="scientific">Neomesorhizobium albiziae</name>
    <dbReference type="NCBI Taxonomy" id="335020"/>
    <lineage>
        <taxon>Bacteria</taxon>
        <taxon>Pseudomonadati</taxon>
        <taxon>Pseudomonadota</taxon>
        <taxon>Alphaproteobacteria</taxon>
        <taxon>Hyphomicrobiales</taxon>
        <taxon>Phyllobacteriaceae</taxon>
        <taxon>Neomesorhizobium</taxon>
    </lineage>
</organism>
<keyword evidence="1" id="KW-0472">Membrane</keyword>
<protein>
    <submittedName>
        <fullName evidence="2">Uncharacterized protein</fullName>
    </submittedName>
</protein>
<reference evidence="2 3" key="1">
    <citation type="submission" date="2016-10" db="EMBL/GenBank/DDBJ databases">
        <authorList>
            <person name="Varghese N."/>
            <person name="Submissions S."/>
        </authorList>
    </citation>
    <scope>NUCLEOTIDE SEQUENCE [LARGE SCALE GENOMIC DNA]</scope>
    <source>
        <strain evidence="2 3">DSM 21822</strain>
    </source>
</reference>
<sequence>MHPEDEWNLIRKDRAWRPAGAGMGLVRIALLFGFVAAAFAMILVPIVDGEPRNRLAAGGYPAGVDYFKTGTVKRQEIYTIRRSVLQPSPHSVCTIHADGRRDGDC</sequence>
<name>A0A1I3X7T1_9HYPH</name>
<dbReference type="AlphaFoldDB" id="A0A1I3X7T1"/>
<evidence type="ECO:0000313" key="3">
    <source>
        <dbReference type="Proteomes" id="UP000323300"/>
    </source>
</evidence>
<keyword evidence="1" id="KW-1133">Transmembrane helix</keyword>
<keyword evidence="3" id="KW-1185">Reference proteome</keyword>
<dbReference type="RefSeq" id="WP_149759348.1">
    <property type="nucleotide sequence ID" value="NZ_BSPE01000008.1"/>
</dbReference>